<dbReference type="InterPro" id="IPR050206">
    <property type="entry name" value="FtsK/SpoIIIE/SftA"/>
</dbReference>
<dbReference type="Pfam" id="PF01580">
    <property type="entry name" value="FtsK_SpoIIIE"/>
    <property type="match status" value="2"/>
</dbReference>
<dbReference type="InterPro" id="IPR003593">
    <property type="entry name" value="AAA+_ATPase"/>
</dbReference>
<evidence type="ECO:0000256" key="2">
    <source>
        <dbReference type="ARBA" id="ARBA00022840"/>
    </source>
</evidence>
<keyword evidence="8" id="KW-1185">Reference proteome</keyword>
<dbReference type="SMART" id="SM00382">
    <property type="entry name" value="AAA"/>
    <property type="match status" value="3"/>
</dbReference>
<proteinExistence type="predicted"/>
<dbReference type="CDD" id="cd01127">
    <property type="entry name" value="TrwB_TraG_TraD_VirD4"/>
    <property type="match status" value="1"/>
</dbReference>
<dbReference type="EMBL" id="CP109106">
    <property type="protein sequence ID" value="WSB70025.1"/>
    <property type="molecule type" value="Genomic_DNA"/>
</dbReference>
<dbReference type="PANTHER" id="PTHR22683">
    <property type="entry name" value="SPORULATION PROTEIN RELATED"/>
    <property type="match status" value="1"/>
</dbReference>
<feature type="binding site" evidence="3">
    <location>
        <begin position="1103"/>
        <end position="1110"/>
    </location>
    <ligand>
        <name>ATP</name>
        <dbReference type="ChEBI" id="CHEBI:30616"/>
    </ligand>
</feature>
<dbReference type="RefSeq" id="WP_326619590.1">
    <property type="nucleotide sequence ID" value="NZ_CP109106.1"/>
</dbReference>
<evidence type="ECO:0000256" key="5">
    <source>
        <dbReference type="SAM" id="Phobius"/>
    </source>
</evidence>
<feature type="compositionally biased region" description="Basic and acidic residues" evidence="4">
    <location>
        <begin position="598"/>
        <end position="613"/>
    </location>
</feature>
<keyword evidence="5" id="KW-1133">Transmembrane helix</keyword>
<sequence>MRLKLTVVDPYTNAHKDLVLDADPETRIDAVARELAARVRAGAGAGQPAPALYVDSHHVDPHHTVTTSPLRDGAVVSLDDPSGSLPGEQPGVIELRVAGGPDAGAVYRLGVGRYDIGAGPGCQLLINDPEVPQRALTLYVVSPDDLRLAVHGGGQGVEGQGQQPGGPGRPGAAPEGKEPGPGAVRVDGKPLDGQQLSVGSQLAIGNTLLDVAYYTPPDAALKWSDDGSGHDYNRPPRLRPPERVTKFRLPAPPKEYEARPLPWLMAASPLLMAVTMALVMGRMTYLLIAVFSPLIMIANYFWDKKHGRKSHDKQVQEYEVHKARIERDAQEALILERGDRGLDHPDPGTVWAHATGPRTRLWERRRSDADHLLLRVGTGRLPSAVVLDDPEQDDHRRQVTWDIADTPVALHLGRLGVIGFAGPDDTARSLARWTVAQAAALHSPLDVQFYVLTETNAQAGWDWVRWLPHARPTAQDANVLMGNDAETVGARIGELTQILEARQKAAQENRGQAGFADPDIVVVWDGSRRLRSMPGVVRLLKEGPAVSMYAICLDAEERFLPGECKGIVIAEPRNARHAAHERQAGGGASDAFEVLRRAAEEEQRKKAEAEAGRSRRKRKQKKPAAPASPALTNTAAVMLSLDNQSGAPTPASRAAAEQVDPSVLRLRVQQEGKDKILGVRPDFVSPVWCARVARALAPLRDISGETTDSALPDASRLLDVIGMEPPTAGAVAGRWQSGGQSTLAVIGESYDGPFGIDIRKDGPHGLIAGTTGSGKSELLQTIVAALAVANTPENMTFVLVDYKGGSAFKDCVHLPHTVGMVTDLDAHLVERALESLGAELHRREHMLAQVGAKDIEDYQDLVRRNPGMAPLPRLLLVIDEFASMVRDLPDFVTGLVNIAQRGRSLGIHLMLATQRPSGVVSPEIRANTNLRIALRVTDGGESSDVIDSPEAGNISKNNPGRAYVRTGAASLIPFQSGRVGGRRPGTVDPMALAPWAGELDWTGLGRAALAKPAAAKSEEEEITDLKVLVDAVREANAHLRIPQQHSPWLPALAESVLPGDLPPVQGLGMLPAAPYGIEDMPSSQSRRAVAIDFATFGHLLIAGAPRSGRSQVLRTIAGSLARTLSCGDVHLYGIDCGNGALNALAKLPHCGAVVGRNQSERAVRLVRRLSAEAGKRQELLAEYGFADIGEQRAGAPADRRLPHIVLLLDRWEGWVSSLGELEHGELTDELLTLMREGASVGIHLVITGDRQLLTGRISSLTEDKIGLRLADRTDFSMLGINSRKVPDEIPPGRAFRNETGTEIQFALLSEDSTGQGQNAALVAIGEGAAHRDAAVPRTLRPFRVDSLPSRITFDQAWQHIDRSASASRLWGLVGVGGDDLTAFGPDLAHGSPGFVIAGPAKSGRSTVLMNLARTFVGRGARLVVCAPRPSPLRELKGFDGVLAVFTGSDIEEDELQEAVATASVEHPVVVLVDDGELLEDCDAEDEFKRLISTGSDRGIGIVIAGDEDDVCSGFSGWQVDLKKSKRGLLLSPQDTSSGELIGVRLSRSTVGGPVTPGKGLLHLGSGEAFTVVVPVG</sequence>
<organism evidence="7 8">
    <name type="scientific">Streptomyces decoyicus</name>
    <dbReference type="NCBI Taxonomy" id="249567"/>
    <lineage>
        <taxon>Bacteria</taxon>
        <taxon>Bacillati</taxon>
        <taxon>Actinomycetota</taxon>
        <taxon>Actinomycetes</taxon>
        <taxon>Kitasatosporales</taxon>
        <taxon>Streptomycetaceae</taxon>
        <taxon>Streptomyces</taxon>
    </lineage>
</organism>
<gene>
    <name evidence="7" type="ORF">OG863_19885</name>
</gene>
<evidence type="ECO:0000256" key="1">
    <source>
        <dbReference type="ARBA" id="ARBA00022741"/>
    </source>
</evidence>
<name>A0ABZ1FIC2_9ACTN</name>
<feature type="domain" description="FtsK" evidence="6">
    <location>
        <begin position="751"/>
        <end position="943"/>
    </location>
</feature>
<keyword evidence="2 3" id="KW-0067">ATP-binding</keyword>
<keyword evidence="5" id="KW-0472">Membrane</keyword>
<evidence type="ECO:0000259" key="6">
    <source>
        <dbReference type="PROSITE" id="PS50901"/>
    </source>
</evidence>
<protein>
    <submittedName>
        <fullName evidence="7">FtsK/SpoIIIE domain-containing protein</fullName>
    </submittedName>
</protein>
<dbReference type="InterPro" id="IPR027417">
    <property type="entry name" value="P-loop_NTPase"/>
</dbReference>
<keyword evidence="5" id="KW-0812">Transmembrane</keyword>
<evidence type="ECO:0000256" key="4">
    <source>
        <dbReference type="SAM" id="MobiDB-lite"/>
    </source>
</evidence>
<evidence type="ECO:0000313" key="8">
    <source>
        <dbReference type="Proteomes" id="UP001344251"/>
    </source>
</evidence>
<feature type="region of interest" description="Disordered" evidence="4">
    <location>
        <begin position="150"/>
        <end position="191"/>
    </location>
</feature>
<feature type="binding site" evidence="3">
    <location>
        <begin position="769"/>
        <end position="776"/>
    </location>
    <ligand>
        <name>ATP</name>
        <dbReference type="ChEBI" id="CHEBI:30616"/>
    </ligand>
</feature>
<keyword evidence="1 3" id="KW-0547">Nucleotide-binding</keyword>
<feature type="compositionally biased region" description="Gly residues" evidence="4">
    <location>
        <begin position="151"/>
        <end position="169"/>
    </location>
</feature>
<feature type="domain" description="FtsK" evidence="6">
    <location>
        <begin position="1086"/>
        <end position="1280"/>
    </location>
</feature>
<feature type="region of interest" description="Disordered" evidence="4">
    <location>
        <begin position="598"/>
        <end position="632"/>
    </location>
</feature>
<dbReference type="Proteomes" id="UP001344251">
    <property type="component" value="Chromosome"/>
</dbReference>
<evidence type="ECO:0000256" key="3">
    <source>
        <dbReference type="PROSITE-ProRule" id="PRU00289"/>
    </source>
</evidence>
<dbReference type="SUPFAM" id="SSF52540">
    <property type="entry name" value="P-loop containing nucleoside triphosphate hydrolases"/>
    <property type="match status" value="3"/>
</dbReference>
<feature type="region of interest" description="Disordered" evidence="4">
    <location>
        <begin position="224"/>
        <end position="243"/>
    </location>
</feature>
<dbReference type="Gene3D" id="3.40.50.300">
    <property type="entry name" value="P-loop containing nucleotide triphosphate hydrolases"/>
    <property type="match status" value="4"/>
</dbReference>
<feature type="transmembrane region" description="Helical" evidence="5">
    <location>
        <begin position="261"/>
        <end position="279"/>
    </location>
</feature>
<evidence type="ECO:0000313" key="7">
    <source>
        <dbReference type="EMBL" id="WSB70025.1"/>
    </source>
</evidence>
<reference evidence="7 8" key="1">
    <citation type="submission" date="2022-10" db="EMBL/GenBank/DDBJ databases">
        <title>The complete genomes of actinobacterial strains from the NBC collection.</title>
        <authorList>
            <person name="Joergensen T.S."/>
            <person name="Alvarez Arevalo M."/>
            <person name="Sterndorff E.B."/>
            <person name="Faurdal D."/>
            <person name="Vuksanovic O."/>
            <person name="Mourched A.-S."/>
            <person name="Charusanti P."/>
            <person name="Shaw S."/>
            <person name="Blin K."/>
            <person name="Weber T."/>
        </authorList>
    </citation>
    <scope>NUCLEOTIDE SEQUENCE [LARGE SCALE GENOMIC DNA]</scope>
    <source>
        <strain evidence="7 8">NBC 01774</strain>
    </source>
</reference>
<dbReference type="PANTHER" id="PTHR22683:SF1">
    <property type="entry name" value="TYPE VII SECRETION SYSTEM PROTEIN ESSC"/>
    <property type="match status" value="1"/>
</dbReference>
<dbReference type="InterPro" id="IPR002543">
    <property type="entry name" value="FtsK_dom"/>
</dbReference>
<accession>A0ABZ1FIC2</accession>
<dbReference type="PROSITE" id="PS50901">
    <property type="entry name" value="FTSK"/>
    <property type="match status" value="2"/>
</dbReference>
<feature type="transmembrane region" description="Helical" evidence="5">
    <location>
        <begin position="285"/>
        <end position="302"/>
    </location>
</feature>